<accession>A0A1G8EZ26</accession>
<evidence type="ECO:0000256" key="6">
    <source>
        <dbReference type="SAM" id="Phobius"/>
    </source>
</evidence>
<organism evidence="7 8">
    <name type="scientific">Paenibacillus typhae</name>
    <dbReference type="NCBI Taxonomy" id="1174501"/>
    <lineage>
        <taxon>Bacteria</taxon>
        <taxon>Bacillati</taxon>
        <taxon>Bacillota</taxon>
        <taxon>Bacilli</taxon>
        <taxon>Bacillales</taxon>
        <taxon>Paenibacillaceae</taxon>
        <taxon>Paenibacillus</taxon>
    </lineage>
</organism>
<proteinExistence type="inferred from homology"/>
<dbReference type="STRING" id="1174501.SAMN05216192_10172"/>
<keyword evidence="5 6" id="KW-0472">Membrane</keyword>
<keyword evidence="4 6" id="KW-1133">Transmembrane helix</keyword>
<evidence type="ECO:0000256" key="2">
    <source>
        <dbReference type="ARBA" id="ARBA00009012"/>
    </source>
</evidence>
<feature type="transmembrane region" description="Helical" evidence="6">
    <location>
        <begin position="87"/>
        <end position="104"/>
    </location>
</feature>
<comment type="similarity">
    <text evidence="2">Belongs to the TMEM19 family.</text>
</comment>
<dbReference type="PANTHER" id="PTHR13353:SF5">
    <property type="entry name" value="TRANSMEMBRANE PROTEIN 19"/>
    <property type="match status" value="1"/>
</dbReference>
<evidence type="ECO:0000256" key="3">
    <source>
        <dbReference type="ARBA" id="ARBA00022692"/>
    </source>
</evidence>
<feature type="transmembrane region" description="Helical" evidence="6">
    <location>
        <begin position="160"/>
        <end position="179"/>
    </location>
</feature>
<evidence type="ECO:0000256" key="1">
    <source>
        <dbReference type="ARBA" id="ARBA00004141"/>
    </source>
</evidence>
<dbReference type="InterPro" id="IPR002794">
    <property type="entry name" value="DUF92_TMEM19"/>
</dbReference>
<sequence>MVSWIIGALGAMLVAGAAYRKRSLSFSGMIAAFVMGTVYFGAGNAFWFGILLIFFISSSLLSKLHHENKAELELTYDKTGTRDAGQVFANGGMGMLLVLLNAVYPLELWELLFIGVMATVTSDTWATEIGTLAGRPPRSVLTGRVVPAGTSGGVSQPGTLAAAAGGALIGAASWLLRAVSGMEERSFLLLTLAGLLGGLAGAFSDSLLGATVQRMNRCTECGREVEASRHCGRPTVHARGWRWMNNDAVNALSTLAGGAAALLVSLL</sequence>
<dbReference type="Proteomes" id="UP000199050">
    <property type="component" value="Unassembled WGS sequence"/>
</dbReference>
<comment type="subcellular location">
    <subcellularLocation>
        <location evidence="1">Membrane</location>
        <topology evidence="1">Multi-pass membrane protein</topology>
    </subcellularLocation>
</comment>
<evidence type="ECO:0000313" key="7">
    <source>
        <dbReference type="EMBL" id="SDH75102.1"/>
    </source>
</evidence>
<gene>
    <name evidence="7" type="ORF">SAMN05216192_10172</name>
</gene>
<evidence type="ECO:0000256" key="4">
    <source>
        <dbReference type="ARBA" id="ARBA00022989"/>
    </source>
</evidence>
<protein>
    <submittedName>
        <fullName evidence="7">TIGR00297 family protein</fullName>
    </submittedName>
</protein>
<dbReference type="EMBL" id="FNDX01000001">
    <property type="protein sequence ID" value="SDH75102.1"/>
    <property type="molecule type" value="Genomic_DNA"/>
</dbReference>
<dbReference type="AlphaFoldDB" id="A0A1G8EZ26"/>
<name>A0A1G8EZ26_9BACL</name>
<reference evidence="8" key="1">
    <citation type="submission" date="2016-10" db="EMBL/GenBank/DDBJ databases">
        <authorList>
            <person name="Varghese N."/>
            <person name="Submissions S."/>
        </authorList>
    </citation>
    <scope>NUCLEOTIDE SEQUENCE [LARGE SCALE GENOMIC DNA]</scope>
    <source>
        <strain evidence="8">CGMCC 1.11012</strain>
    </source>
</reference>
<keyword evidence="3 6" id="KW-0812">Transmembrane</keyword>
<feature type="transmembrane region" description="Helical" evidence="6">
    <location>
        <begin position="30"/>
        <end position="56"/>
    </location>
</feature>
<feature type="transmembrane region" description="Helical" evidence="6">
    <location>
        <begin position="186"/>
        <end position="204"/>
    </location>
</feature>
<evidence type="ECO:0000256" key="5">
    <source>
        <dbReference type="ARBA" id="ARBA00023136"/>
    </source>
</evidence>
<keyword evidence="8" id="KW-1185">Reference proteome</keyword>
<dbReference type="GO" id="GO:0016020">
    <property type="term" value="C:membrane"/>
    <property type="evidence" value="ECO:0007669"/>
    <property type="project" value="UniProtKB-SubCell"/>
</dbReference>
<dbReference type="Pfam" id="PF01940">
    <property type="entry name" value="DUF92"/>
    <property type="match status" value="1"/>
</dbReference>
<evidence type="ECO:0000313" key="8">
    <source>
        <dbReference type="Proteomes" id="UP000199050"/>
    </source>
</evidence>
<dbReference type="PANTHER" id="PTHR13353">
    <property type="entry name" value="TRANSMEMBRANE PROTEIN 19"/>
    <property type="match status" value="1"/>
</dbReference>